<keyword evidence="4" id="KW-0680">Restriction system</keyword>
<dbReference type="PRINTS" id="PR00105">
    <property type="entry name" value="C5METTRFRASE"/>
</dbReference>
<dbReference type="InterPro" id="IPR001525">
    <property type="entry name" value="C5_MeTfrase"/>
</dbReference>
<keyword evidence="1 5" id="KW-0489">Methyltransferase</keyword>
<dbReference type="EMBL" id="AZEQ01000019">
    <property type="protein sequence ID" value="KRL24292.1"/>
    <property type="molecule type" value="Genomic_DNA"/>
</dbReference>
<dbReference type="PANTHER" id="PTHR10629:SF52">
    <property type="entry name" value="DNA (CYTOSINE-5)-METHYLTRANSFERASE 1"/>
    <property type="match status" value="1"/>
</dbReference>
<reference evidence="8 9" key="1">
    <citation type="journal article" date="2015" name="Genome Announc.">
        <title>Expanding the biotechnology potential of lactobacilli through comparative genomics of 213 strains and associated genera.</title>
        <authorList>
            <person name="Sun Z."/>
            <person name="Harris H.M."/>
            <person name="McCann A."/>
            <person name="Guo C."/>
            <person name="Argimon S."/>
            <person name="Zhang W."/>
            <person name="Yang X."/>
            <person name="Jeffery I.B."/>
            <person name="Cooney J.C."/>
            <person name="Kagawa T.F."/>
            <person name="Liu W."/>
            <person name="Song Y."/>
            <person name="Salvetti E."/>
            <person name="Wrobel A."/>
            <person name="Rasinkangas P."/>
            <person name="Parkhill J."/>
            <person name="Rea M.C."/>
            <person name="O'Sullivan O."/>
            <person name="Ritari J."/>
            <person name="Douillard F.P."/>
            <person name="Paul Ross R."/>
            <person name="Yang R."/>
            <person name="Briner A.E."/>
            <person name="Felis G.E."/>
            <person name="de Vos W.M."/>
            <person name="Barrangou R."/>
            <person name="Klaenhammer T.R."/>
            <person name="Caufield P.W."/>
            <person name="Cui Y."/>
            <person name="Zhang H."/>
            <person name="O'Toole P.W."/>
        </authorList>
    </citation>
    <scope>NUCLEOTIDE SEQUENCE [LARGE SCALE GENOMIC DNA]</scope>
    <source>
        <strain evidence="8 9">DSM 13345</strain>
    </source>
</reference>
<dbReference type="InterPro" id="IPR050390">
    <property type="entry name" value="C5-Methyltransferase"/>
</dbReference>
<dbReference type="Gene3D" id="3.90.120.10">
    <property type="entry name" value="DNA Methylase, subunit A, domain 2"/>
    <property type="match status" value="1"/>
</dbReference>
<comment type="similarity">
    <text evidence="5 6">Belongs to the class I-like SAM-binding methyltransferase superfamily. C5-methyltransferase family.</text>
</comment>
<dbReference type="SUPFAM" id="SSF53335">
    <property type="entry name" value="S-adenosyl-L-methionine-dependent methyltransferases"/>
    <property type="match status" value="1"/>
</dbReference>
<feature type="active site" evidence="5">
    <location>
        <position position="170"/>
    </location>
</feature>
<proteinExistence type="inferred from homology"/>
<comment type="caution">
    <text evidence="8">The sequence shown here is derived from an EMBL/GenBank/DDBJ whole genome shotgun (WGS) entry which is preliminary data.</text>
</comment>
<evidence type="ECO:0000256" key="4">
    <source>
        <dbReference type="ARBA" id="ARBA00022747"/>
    </source>
</evidence>
<dbReference type="GO" id="GO:0009307">
    <property type="term" value="P:DNA restriction-modification system"/>
    <property type="evidence" value="ECO:0007669"/>
    <property type="project" value="UniProtKB-KW"/>
</dbReference>
<dbReference type="PROSITE" id="PS00095">
    <property type="entry name" value="C5_MTASE_2"/>
    <property type="match status" value="1"/>
</dbReference>
<dbReference type="PATRIC" id="fig|1423771.3.peg.840"/>
<dbReference type="AlphaFoldDB" id="A0A0R1P1J8"/>
<evidence type="ECO:0000256" key="2">
    <source>
        <dbReference type="ARBA" id="ARBA00022679"/>
    </source>
</evidence>
<evidence type="ECO:0000313" key="9">
    <source>
        <dbReference type="Proteomes" id="UP000050901"/>
    </source>
</evidence>
<dbReference type="GO" id="GO:0003886">
    <property type="term" value="F:DNA (cytosine-5-)-methyltransferase activity"/>
    <property type="evidence" value="ECO:0007669"/>
    <property type="project" value="UniProtKB-EC"/>
</dbReference>
<dbReference type="PANTHER" id="PTHR10629">
    <property type="entry name" value="CYTOSINE-SPECIFIC METHYLTRANSFERASE"/>
    <property type="match status" value="1"/>
</dbReference>
<dbReference type="NCBIfam" id="TIGR00675">
    <property type="entry name" value="dcm"/>
    <property type="match status" value="1"/>
</dbReference>
<dbReference type="PROSITE" id="PS00094">
    <property type="entry name" value="C5_MTASE_1"/>
    <property type="match status" value="1"/>
</dbReference>
<dbReference type="Pfam" id="PF00145">
    <property type="entry name" value="DNA_methylase"/>
    <property type="match status" value="1"/>
</dbReference>
<evidence type="ECO:0000256" key="3">
    <source>
        <dbReference type="ARBA" id="ARBA00022691"/>
    </source>
</evidence>
<name>A0A0R1P1J8_LIMMU</name>
<dbReference type="PROSITE" id="PS51679">
    <property type="entry name" value="SAM_MT_C5"/>
    <property type="match status" value="1"/>
</dbReference>
<dbReference type="InterPro" id="IPR018117">
    <property type="entry name" value="C5_DNA_meth_AS"/>
</dbReference>
<keyword evidence="2 5" id="KW-0808">Transferase</keyword>
<dbReference type="InterPro" id="IPR031303">
    <property type="entry name" value="C5_meth_CS"/>
</dbReference>
<evidence type="ECO:0000256" key="7">
    <source>
        <dbReference type="RuleBase" id="RU000417"/>
    </source>
</evidence>
<dbReference type="Proteomes" id="UP000050901">
    <property type="component" value="Unassembled WGS sequence"/>
</dbReference>
<keyword evidence="3 5" id="KW-0949">S-adenosyl-L-methionine</keyword>
<dbReference type="InterPro" id="IPR029063">
    <property type="entry name" value="SAM-dependent_MTases_sf"/>
</dbReference>
<accession>A0A0R1P1J8</accession>
<protein>
    <recommendedName>
        <fullName evidence="7">Cytosine-specific methyltransferase</fullName>
        <ecNumber evidence="7">2.1.1.37</ecNumber>
    </recommendedName>
</protein>
<sequence length="468" mass="53073">MVNNLIRTIRLRYPANNENANVAENLEKLGLTTPERDEAALKTFLGKSTYDDLIAALGNITSEDLFRDKYLGKYSKSYREYASSTLEQLSKPTLVDLFCGSGGLSLGLIQSGFRVVFANDIEKAALQTYSFNHPEIEGRNITMGGIESIASNIDEYVSESVDVIAGGPPCQGFSEANRQRLIDDPRNKLYKYYVESVRHLKPKIFIMENVKGMLKVANQVVEDFNSSGAHYDISFKIFNAKDYGVPQNRERLIYVGIREDIAEKNNISADKVIKSIMSDASDEYTPLSAALYGLKPLEASRVKNNTKLENDKIGYLIDNSIPKENSYIEKINEGMKNDLVFNHKARYNNDRDIEIYGRMIPGDRSDSSRIADIMPYQSRNDIFKDKYFKLIPDRICKTITAHMKFDCNMYIHPSQARGLTPREAARVQSYPDDFFFQGSLTKTYQQIGNSVPPLLAREIGSRIIKYVY</sequence>
<evidence type="ECO:0000256" key="5">
    <source>
        <dbReference type="PROSITE-ProRule" id="PRU01016"/>
    </source>
</evidence>
<comment type="catalytic activity">
    <reaction evidence="7">
        <text>a 2'-deoxycytidine in DNA + S-adenosyl-L-methionine = a 5-methyl-2'-deoxycytidine in DNA + S-adenosyl-L-homocysteine + H(+)</text>
        <dbReference type="Rhea" id="RHEA:13681"/>
        <dbReference type="Rhea" id="RHEA-COMP:11369"/>
        <dbReference type="Rhea" id="RHEA-COMP:11370"/>
        <dbReference type="ChEBI" id="CHEBI:15378"/>
        <dbReference type="ChEBI" id="CHEBI:57856"/>
        <dbReference type="ChEBI" id="CHEBI:59789"/>
        <dbReference type="ChEBI" id="CHEBI:85452"/>
        <dbReference type="ChEBI" id="CHEBI:85454"/>
        <dbReference type="EC" id="2.1.1.37"/>
    </reaction>
</comment>
<dbReference type="EC" id="2.1.1.37" evidence="7"/>
<dbReference type="Gene3D" id="3.40.50.150">
    <property type="entry name" value="Vaccinia Virus protein VP39"/>
    <property type="match status" value="1"/>
</dbReference>
<evidence type="ECO:0000256" key="6">
    <source>
        <dbReference type="RuleBase" id="RU000416"/>
    </source>
</evidence>
<evidence type="ECO:0000313" key="8">
    <source>
        <dbReference type="EMBL" id="KRL24292.1"/>
    </source>
</evidence>
<gene>
    <name evidence="8" type="ORF">FC47_GL000833</name>
</gene>
<dbReference type="GO" id="GO:0032259">
    <property type="term" value="P:methylation"/>
    <property type="evidence" value="ECO:0007669"/>
    <property type="project" value="UniProtKB-KW"/>
</dbReference>
<organism evidence="8 9">
    <name type="scientific">Limosilactobacillus mucosae DSM 13345</name>
    <dbReference type="NCBI Taxonomy" id="1423771"/>
    <lineage>
        <taxon>Bacteria</taxon>
        <taxon>Bacillati</taxon>
        <taxon>Bacillota</taxon>
        <taxon>Bacilli</taxon>
        <taxon>Lactobacillales</taxon>
        <taxon>Lactobacillaceae</taxon>
        <taxon>Limosilactobacillus</taxon>
    </lineage>
</organism>
<evidence type="ECO:0000256" key="1">
    <source>
        <dbReference type="ARBA" id="ARBA00022603"/>
    </source>
</evidence>